<evidence type="ECO:0000313" key="2">
    <source>
        <dbReference type="EMBL" id="JAG72761.1"/>
    </source>
</evidence>
<organism evidence="2">
    <name type="scientific">Fopius arisanus</name>
    <dbReference type="NCBI Taxonomy" id="64838"/>
    <lineage>
        <taxon>Eukaryota</taxon>
        <taxon>Metazoa</taxon>
        <taxon>Ecdysozoa</taxon>
        <taxon>Arthropoda</taxon>
        <taxon>Hexapoda</taxon>
        <taxon>Insecta</taxon>
        <taxon>Pterygota</taxon>
        <taxon>Neoptera</taxon>
        <taxon>Endopterygota</taxon>
        <taxon>Hymenoptera</taxon>
        <taxon>Apocrita</taxon>
        <taxon>Ichneumonoidea</taxon>
        <taxon>Braconidae</taxon>
        <taxon>Opiinae</taxon>
        <taxon>Fopius</taxon>
    </lineage>
</organism>
<dbReference type="EMBL" id="GBYB01002994">
    <property type="protein sequence ID" value="JAG72761.1"/>
    <property type="molecule type" value="Transcribed_RNA"/>
</dbReference>
<sequence length="718" mass="79593">MNKIDPENAPPVPPRRKRRRPLPLVPTAPTASSPVNLSRIRKSPVSAMHPHPTPSKSNNNTSVPTSRNPTSISIVATESPPCNNSKSPRDKLTPPSAPSEPPKACPLLFTFKDFENVMSASSPQTDPPILQKPLPFDVNFNENISENFPDNIDDVFFRVTTTDTPFEKFINTFSLTFDSETPDQFVFDELIDRSRSSPLKTTPKVRFIIETESPPSPKSPVIPTSQEDLEILTIVNNSESFLGVESEDWWVSGRRSPVKIDEIIEPLKKNDQIQNDEEMTSDIMESSRDKSIRSSDEAPPTCGEVMESADFIKPDELKSMPERWSPQNVDQVPHLLRNSFLDKMLSEESYPGSIDDDTTCSIIATHPKSKASDLLLPDECTGGLVEIDNTDKTDKTSEDVGNVGNGPISGKNPVVMGKSLGTIKCQVMNELLTNFHSIKLKTVDKTHDNGEYVGVNRDESLVNSACSVDKKTDDSRLVSNINCQNVGDDFSHFRGNYIRGYNRYDKCAIGSCNEVYDNDNNDMTDVGLRDERVDDVGITRGRVKSFVRNFETCANEREDYSKLRESWGDWGVGDREREGRGPSPRCKVGVTSEQMGCTVILRKQMGKDGTLSPCWRRQVSGGKKKSVKFDGGHTVIEGDGAKVKRRAPERPGGESDGGIVDVYEEVKRKQSDRRPTAHCKGTKASQVATTGPSDSTPGTSKITPPPFLKPPYVFYVRV</sequence>
<feature type="region of interest" description="Disordered" evidence="1">
    <location>
        <begin position="282"/>
        <end position="303"/>
    </location>
</feature>
<reference evidence="2" key="1">
    <citation type="submission" date="2015-01" db="EMBL/GenBank/DDBJ databases">
        <title>Transcriptome Assembly of Fopius arisanus.</title>
        <authorList>
            <person name="Geib S."/>
        </authorList>
    </citation>
    <scope>NUCLEOTIDE SEQUENCE</scope>
</reference>
<feature type="region of interest" description="Disordered" evidence="1">
    <location>
        <begin position="387"/>
        <end position="409"/>
    </location>
</feature>
<protein>
    <submittedName>
        <fullName evidence="2">Uncharacterized protein</fullName>
    </submittedName>
</protein>
<accession>A0A0C9QHJ0</accession>
<feature type="compositionally biased region" description="Polar residues" evidence="1">
    <location>
        <begin position="54"/>
        <end position="86"/>
    </location>
</feature>
<feature type="region of interest" description="Disordered" evidence="1">
    <location>
        <begin position="668"/>
        <end position="706"/>
    </location>
</feature>
<proteinExistence type="predicted"/>
<feature type="compositionally biased region" description="Pro residues" evidence="1">
    <location>
        <begin position="95"/>
        <end position="104"/>
    </location>
</feature>
<feature type="compositionally biased region" description="Low complexity" evidence="1">
    <location>
        <begin position="689"/>
        <end position="700"/>
    </location>
</feature>
<evidence type="ECO:0000256" key="1">
    <source>
        <dbReference type="SAM" id="MobiDB-lite"/>
    </source>
</evidence>
<dbReference type="AlphaFoldDB" id="A0A0C9QHJ0"/>
<gene>
    <name evidence="2" type="ORF">g.17328</name>
</gene>
<feature type="compositionally biased region" description="Basic and acidic residues" evidence="1">
    <location>
        <begin position="389"/>
        <end position="398"/>
    </location>
</feature>
<feature type="compositionally biased region" description="Basic and acidic residues" evidence="1">
    <location>
        <begin position="285"/>
        <end position="296"/>
    </location>
</feature>
<feature type="region of interest" description="Disordered" evidence="1">
    <location>
        <begin position="1"/>
        <end position="104"/>
    </location>
</feature>
<name>A0A0C9QHJ0_9HYME</name>